<evidence type="ECO:0000256" key="1">
    <source>
        <dbReference type="ARBA" id="ARBA00022741"/>
    </source>
</evidence>
<dbReference type="OrthoDB" id="5509004at2"/>
<dbReference type="SUPFAM" id="SSF46894">
    <property type="entry name" value="C-terminal effector domain of the bipartite response regulators"/>
    <property type="match status" value="1"/>
</dbReference>
<dbReference type="GO" id="GO:0005524">
    <property type="term" value="F:ATP binding"/>
    <property type="evidence" value="ECO:0007669"/>
    <property type="project" value="UniProtKB-KW"/>
</dbReference>
<dbReference type="GO" id="GO:0005737">
    <property type="term" value="C:cytoplasm"/>
    <property type="evidence" value="ECO:0007669"/>
    <property type="project" value="TreeGrafter"/>
</dbReference>
<keyword evidence="1" id="KW-0547">Nucleotide-binding</keyword>
<gene>
    <name evidence="5" type="ORF">KDAU_67480</name>
</gene>
<dbReference type="InterPro" id="IPR041664">
    <property type="entry name" value="AAA_16"/>
</dbReference>
<organism evidence="5 6">
    <name type="scientific">Dictyobacter aurantiacus</name>
    <dbReference type="NCBI Taxonomy" id="1936993"/>
    <lineage>
        <taxon>Bacteria</taxon>
        <taxon>Bacillati</taxon>
        <taxon>Chloroflexota</taxon>
        <taxon>Ktedonobacteria</taxon>
        <taxon>Ktedonobacterales</taxon>
        <taxon>Dictyobacteraceae</taxon>
        <taxon>Dictyobacter</taxon>
    </lineage>
</organism>
<dbReference type="InterPro" id="IPR016032">
    <property type="entry name" value="Sig_transdc_resp-reg_C-effctor"/>
</dbReference>
<dbReference type="Proteomes" id="UP000287224">
    <property type="component" value="Unassembled WGS sequence"/>
</dbReference>
<dbReference type="GO" id="GO:0004016">
    <property type="term" value="F:adenylate cyclase activity"/>
    <property type="evidence" value="ECO:0007669"/>
    <property type="project" value="TreeGrafter"/>
</dbReference>
<dbReference type="SUPFAM" id="SSF48452">
    <property type="entry name" value="TPR-like"/>
    <property type="match status" value="3"/>
</dbReference>
<dbReference type="Gene3D" id="1.25.40.10">
    <property type="entry name" value="Tetratricopeptide repeat domain"/>
    <property type="match status" value="3"/>
</dbReference>
<dbReference type="Pfam" id="PF13191">
    <property type="entry name" value="AAA_16"/>
    <property type="match status" value="1"/>
</dbReference>
<dbReference type="SMART" id="SM00028">
    <property type="entry name" value="TPR"/>
    <property type="match status" value="5"/>
</dbReference>
<proteinExistence type="predicted"/>
<keyword evidence="3" id="KW-0175">Coiled coil</keyword>
<dbReference type="SMART" id="SM01043">
    <property type="entry name" value="BTAD"/>
    <property type="match status" value="1"/>
</dbReference>
<dbReference type="SUPFAM" id="SSF52540">
    <property type="entry name" value="P-loop containing nucleoside triphosphate hydrolases"/>
    <property type="match status" value="1"/>
</dbReference>
<evidence type="ECO:0000256" key="3">
    <source>
        <dbReference type="SAM" id="Coils"/>
    </source>
</evidence>
<dbReference type="InterPro" id="IPR011990">
    <property type="entry name" value="TPR-like_helical_dom_sf"/>
</dbReference>
<dbReference type="AlphaFoldDB" id="A0A401ZRC0"/>
<dbReference type="InterPro" id="IPR005158">
    <property type="entry name" value="BTAD"/>
</dbReference>
<evidence type="ECO:0000313" key="6">
    <source>
        <dbReference type="Proteomes" id="UP000287224"/>
    </source>
</evidence>
<dbReference type="InterPro" id="IPR027417">
    <property type="entry name" value="P-loop_NTPase"/>
</dbReference>
<dbReference type="RefSeq" id="WP_126601849.1">
    <property type="nucleotide sequence ID" value="NZ_BIFQ01000002.1"/>
</dbReference>
<sequence>MSDLKIALLGTPIVEHCGQRVTFYDRKTLALLIYLATEPGVHSRQMLARLLWSESDAAHGRAALRIALLHLRQALEEKMAARHGAHLLITHDTLGLDLSSGIELDLHAFETAWTLLQQLPAPEMMPGEARRTVIAHLQQAIAFYRGGFLDNFALRDAIDFDHWVGMQRQIWFKRIEQILDWLSQLQNAEGQIEQAIETVERWRTYDALNETIYLRLMQLHFSLGNRVAALKTYETCQEVLHAELSARPSSSLQALSDLIRNTSPVPRGKNYTSTNEGTSSVRTLLEIPFVGRGANLSRLITFYEKAAGGQPHIVMLEGEAGAGKSRLASAFLDWARVQGARILEAKAYETYQRLAYQPLLDCFRPFIEQTRDLHHLLSDTWIAELSRLWPELCERYPDLPAPTIDEAFASTRLLEALARLGQASATQQPLLLFIDDLQWADEATLDALHYLSRRWSDRAVPVLLLFNRRIGTVRTQSRLGEWLTNLKSVISLTRLELGPLSPQDLLHIAHTLLTAQETLPTGSRAGDLSEQHDHTSTTTLSAEQFAAWLYAETQGQPFYVVALLEELLEHGGLVPRFLEGKGWIFEPQAALLQTGAFGGRLPANVREVLQSRLDQLSPATRDLLAAAAVLDHDFTFEHLCRIAQLSTHEGLIGLDEALNSLFLRESRRQSESSHTICYVFVHDKMRELVYREMGKERRHVFHGRALQLLKEIDAPAAEVAYHAVASGATDAVFRWSLAAGDEALHVFAIRDAIRHYEQAHQLINKQEMQVPAAELAHLFTQLGRAYEHRNDAQAAHATYQMMLTTARQSADPGMECSALNHLAVLISEDFSQMPRAMALLHDALVVAERSHDKRAIAQTQWSLARVNYYVLNLDASLSYARQAYALASELEQHDLIANSLNILAYITRALGQWEEAASYAEEARQRFATQGNRMMEADCLSRIADARINCGQPYEGIAAARSAYAISCEIEHPWGQANCGYQLVRNLVEIGYYEEALTIALQSTAIARTLTFNIILFVNLISLGLAYQALLLPEKALHAHMEAWELSETVPSSRYTGLSISLLCIDYALIGDWETASMYARQALVMRDPRAVVCPEAPRWPETVALLYTGASTQATEDLQTFYQLFGANKRCSISYARARAALAEAQGETEQALTCLQQASALAKDLGLPGERWQAEAALGRLHQSREEHEQAAQAFARAAAVVEELASKITNDELRSQFLASPQVRSLFSRDGTWRV</sequence>
<accession>A0A401ZRC0</accession>
<dbReference type="GO" id="GO:0006355">
    <property type="term" value="P:regulation of DNA-templated transcription"/>
    <property type="evidence" value="ECO:0007669"/>
    <property type="project" value="InterPro"/>
</dbReference>
<evidence type="ECO:0000256" key="2">
    <source>
        <dbReference type="ARBA" id="ARBA00022840"/>
    </source>
</evidence>
<evidence type="ECO:0000259" key="4">
    <source>
        <dbReference type="SMART" id="SM01043"/>
    </source>
</evidence>
<dbReference type="Gene3D" id="3.40.50.300">
    <property type="entry name" value="P-loop containing nucleotide triphosphate hydrolases"/>
    <property type="match status" value="1"/>
</dbReference>
<dbReference type="EMBL" id="BIFQ01000002">
    <property type="protein sequence ID" value="GCE09419.1"/>
    <property type="molecule type" value="Genomic_DNA"/>
</dbReference>
<name>A0A401ZRC0_9CHLR</name>
<dbReference type="Pfam" id="PF03704">
    <property type="entry name" value="BTAD"/>
    <property type="match status" value="1"/>
</dbReference>
<comment type="caution">
    <text evidence="5">The sequence shown here is derived from an EMBL/GenBank/DDBJ whole genome shotgun (WGS) entry which is preliminary data.</text>
</comment>
<dbReference type="Gene3D" id="1.10.10.10">
    <property type="entry name" value="Winged helix-like DNA-binding domain superfamily/Winged helix DNA-binding domain"/>
    <property type="match status" value="1"/>
</dbReference>
<dbReference type="InterPro" id="IPR019734">
    <property type="entry name" value="TPR_rpt"/>
</dbReference>
<dbReference type="PANTHER" id="PTHR16305:SF28">
    <property type="entry name" value="GUANYLATE CYCLASE DOMAIN-CONTAINING PROTEIN"/>
    <property type="match status" value="1"/>
</dbReference>
<dbReference type="InterPro" id="IPR036388">
    <property type="entry name" value="WH-like_DNA-bd_sf"/>
</dbReference>
<keyword evidence="6" id="KW-1185">Reference proteome</keyword>
<evidence type="ECO:0000313" key="5">
    <source>
        <dbReference type="EMBL" id="GCE09419.1"/>
    </source>
</evidence>
<dbReference type="GO" id="GO:0003677">
    <property type="term" value="F:DNA binding"/>
    <property type="evidence" value="ECO:0007669"/>
    <property type="project" value="InterPro"/>
</dbReference>
<keyword evidence="2" id="KW-0067">ATP-binding</keyword>
<dbReference type="PANTHER" id="PTHR16305">
    <property type="entry name" value="TESTICULAR SOLUBLE ADENYLYL CYCLASE"/>
    <property type="match status" value="1"/>
</dbReference>
<reference evidence="6" key="1">
    <citation type="submission" date="2018-12" db="EMBL/GenBank/DDBJ databases">
        <title>Tengunoibacter tsumagoiensis gen. nov., sp. nov., Dictyobacter kobayashii sp. nov., D. alpinus sp. nov., and D. joshuensis sp. nov. and description of Dictyobacteraceae fam. nov. within the order Ktedonobacterales isolated from Tengu-no-mugimeshi.</title>
        <authorList>
            <person name="Wang C.M."/>
            <person name="Zheng Y."/>
            <person name="Sakai Y."/>
            <person name="Toyoda A."/>
            <person name="Minakuchi Y."/>
            <person name="Abe K."/>
            <person name="Yokota A."/>
            <person name="Yabe S."/>
        </authorList>
    </citation>
    <scope>NUCLEOTIDE SEQUENCE [LARGE SCALE GENOMIC DNA]</scope>
    <source>
        <strain evidence="6">S-27</strain>
    </source>
</reference>
<protein>
    <recommendedName>
        <fullName evidence="4">Bacterial transcriptional activator domain-containing protein</fullName>
    </recommendedName>
</protein>
<feature type="coiled-coil region" evidence="3">
    <location>
        <begin position="178"/>
        <end position="205"/>
    </location>
</feature>
<feature type="domain" description="Bacterial transcriptional activator" evidence="4">
    <location>
        <begin position="104"/>
        <end position="260"/>
    </location>
</feature>